<dbReference type="AlphaFoldDB" id="A0A0F9CVU6"/>
<comment type="caution">
    <text evidence="1">The sequence shown here is derived from an EMBL/GenBank/DDBJ whole genome shotgun (WGS) entry which is preliminary data.</text>
</comment>
<evidence type="ECO:0000313" key="1">
    <source>
        <dbReference type="EMBL" id="KKL53488.1"/>
    </source>
</evidence>
<gene>
    <name evidence="1" type="ORF">LCGC14_2274940</name>
</gene>
<reference evidence="1" key="1">
    <citation type="journal article" date="2015" name="Nature">
        <title>Complex archaea that bridge the gap between prokaryotes and eukaryotes.</title>
        <authorList>
            <person name="Spang A."/>
            <person name="Saw J.H."/>
            <person name="Jorgensen S.L."/>
            <person name="Zaremba-Niedzwiedzka K."/>
            <person name="Martijn J."/>
            <person name="Lind A.E."/>
            <person name="van Eijk R."/>
            <person name="Schleper C."/>
            <person name="Guy L."/>
            <person name="Ettema T.J."/>
        </authorList>
    </citation>
    <scope>NUCLEOTIDE SEQUENCE</scope>
</reference>
<proteinExistence type="predicted"/>
<sequence>MEATKEQVQAWVREEQERIDTEKQEACDHMVSGTLNEDKSVTCSDCKKVLIFDPNESASTGEVPKAATAFFKSVGK</sequence>
<organism evidence="1">
    <name type="scientific">marine sediment metagenome</name>
    <dbReference type="NCBI Taxonomy" id="412755"/>
    <lineage>
        <taxon>unclassified sequences</taxon>
        <taxon>metagenomes</taxon>
        <taxon>ecological metagenomes</taxon>
    </lineage>
</organism>
<dbReference type="EMBL" id="LAZR01031526">
    <property type="protein sequence ID" value="KKL53488.1"/>
    <property type="molecule type" value="Genomic_DNA"/>
</dbReference>
<name>A0A0F9CVU6_9ZZZZ</name>
<accession>A0A0F9CVU6</accession>
<protein>
    <submittedName>
        <fullName evidence="1">Uncharacterized protein</fullName>
    </submittedName>
</protein>